<proteinExistence type="predicted"/>
<evidence type="ECO:0000313" key="1">
    <source>
        <dbReference type="EMBL" id="CAG8462693.1"/>
    </source>
</evidence>
<dbReference type="Proteomes" id="UP000789759">
    <property type="component" value="Unassembled WGS sequence"/>
</dbReference>
<reference evidence="1" key="1">
    <citation type="submission" date="2021-06" db="EMBL/GenBank/DDBJ databases">
        <authorList>
            <person name="Kallberg Y."/>
            <person name="Tangrot J."/>
            <person name="Rosling A."/>
        </authorList>
    </citation>
    <scope>NUCLEOTIDE SEQUENCE</scope>
    <source>
        <strain evidence="1">FL966</strain>
    </source>
</reference>
<evidence type="ECO:0000313" key="2">
    <source>
        <dbReference type="Proteomes" id="UP000789759"/>
    </source>
</evidence>
<organism evidence="1 2">
    <name type="scientific">Cetraspora pellucida</name>
    <dbReference type="NCBI Taxonomy" id="1433469"/>
    <lineage>
        <taxon>Eukaryota</taxon>
        <taxon>Fungi</taxon>
        <taxon>Fungi incertae sedis</taxon>
        <taxon>Mucoromycota</taxon>
        <taxon>Glomeromycotina</taxon>
        <taxon>Glomeromycetes</taxon>
        <taxon>Diversisporales</taxon>
        <taxon>Gigasporaceae</taxon>
        <taxon>Cetraspora</taxon>
    </lineage>
</organism>
<sequence>MQNIKEKSINKHISFLNSDCKIVQKSLGISKTSSKQDLVNYLVDKSKKREVSKKVLAKKNKMLFSSIDTILTLYSNADILFSEQATDSTNSPAKI</sequence>
<protein>
    <submittedName>
        <fullName evidence="1">1566_t:CDS:1</fullName>
    </submittedName>
</protein>
<name>A0A9N8VWN5_9GLOM</name>
<gene>
    <name evidence="1" type="ORF">CPELLU_LOCUS698</name>
</gene>
<accession>A0A9N8VWN5</accession>
<dbReference type="AlphaFoldDB" id="A0A9N8VWN5"/>
<dbReference type="EMBL" id="CAJVQA010000214">
    <property type="protein sequence ID" value="CAG8462693.1"/>
    <property type="molecule type" value="Genomic_DNA"/>
</dbReference>
<keyword evidence="2" id="KW-1185">Reference proteome</keyword>
<comment type="caution">
    <text evidence="1">The sequence shown here is derived from an EMBL/GenBank/DDBJ whole genome shotgun (WGS) entry which is preliminary data.</text>
</comment>